<keyword evidence="8" id="KW-1185">Reference proteome</keyword>
<dbReference type="InterPro" id="IPR014756">
    <property type="entry name" value="Ig_E-set"/>
</dbReference>
<evidence type="ECO:0000256" key="4">
    <source>
        <dbReference type="SAM" id="MobiDB-lite"/>
    </source>
</evidence>
<sequence length="1109" mass="121208">MAPFSEADSTKRESSQGDYQNLFAENTPTPPSLTSESSPASSHDQEEPAPEHVHVPFGVTPFGSRQPSVAPSEGDFLSDWRPLTSSPSLNDVQYTTDMPLHDGGSCISDESRLSIDKRGMFAPLEASPGQKSTQHPWLTGTAPPLVSAGGHVQSNALPMYRFEQSRQAQLLFGMPPAAFENGSMPSTSANGLLSPSTDASSIAPRLLNEQPALQPLHERSDSISDAPHSMSSDADLLLSSTSIIRPHCRDLPSNMQILVHGIPAKGAKSRVETQIRMRIELVTNIAGSDAPVWERIGSFDHIKVPPLSGTKRKSKKHQKTNVPHDSLLMLEADVINATAPHSRVYVCNSCRERERKRAHRKKSKRLSPSTYPTEEEIRALNIDPSLPNAVDIAMQRMEEEERKHTVLFNCGDYIDFHNGEVTLSTRITCYCRHHREKLGFQIVFTLRDRLGTFVASGTTPPIMIMDDHKSIAQNTVAARMSDRRTRRIETEPEDGAFASSLSPKSVEPASGRPRERPKPYEDAPARQRFFSAQSTHDKKRGASFLLDSTPNYLWNTLPDAMQSEMGGQNALGSLRSVSPAMDEDALNLLNTPFHVDAPDCANMVPMETSFASPLNNVPLPLHDPLAQLPQSLAVPKITKLIPAEGPTTGGIEITILGENFADEFECYFGDMPCSFTRIWAESTLVCLLPPSAVPGPVTVTLRKGQVSTENVPGQPLQLFTYVDPTERALMELALQVVGMQMTGRMASAKDVAMRIVNSNQQDGTMFSARAGQSVEENVMALLQLLNTGAGRYNGRRNVLHANNKEGHTLLHLAIAQKYHDLTAYLLAHGALVNAQDTNGCTPLHFAAMYSTRAIVEMLLAHGATATMQSNQHYLALDMAHGSDKSDTCAILAQWMQDMTDEPGYSDATDSEDEDGTPIATNTPLLDELDESDSEDASISFAELAALCCPAVQGKDKHALNTPTRPNSPAEASSPPPTYDEATLDNKSGSSRHVLGEKLVTDADQDAALRGSLLTSAEENSNTRRASAKTASGSRSRKRAARMRSAKDMEGENQVVPARRGVYDDRMLLWFWIPAMIAVFLVTMVLNGGGYFLHHDIPPMPQQRLPVQDL</sequence>
<dbReference type="Pfam" id="PF25603">
    <property type="entry name" value="SPT23_MGA2_DBD"/>
    <property type="match status" value="1"/>
</dbReference>
<feature type="compositionally biased region" description="Polar residues" evidence="4">
    <location>
        <begin position="16"/>
        <end position="26"/>
    </location>
</feature>
<feature type="compositionally biased region" description="Basic and acidic residues" evidence="4">
    <location>
        <begin position="43"/>
        <end position="54"/>
    </location>
</feature>
<feature type="region of interest" description="Disordered" evidence="4">
    <location>
        <begin position="1012"/>
        <end position="1051"/>
    </location>
</feature>
<dbReference type="InterPro" id="IPR002909">
    <property type="entry name" value="IPT_dom"/>
</dbReference>
<feature type="compositionally biased region" description="Acidic residues" evidence="4">
    <location>
        <begin position="926"/>
        <end position="935"/>
    </location>
</feature>
<dbReference type="PROSITE" id="PS50088">
    <property type="entry name" value="ANK_REPEAT"/>
    <property type="match status" value="2"/>
</dbReference>
<feature type="region of interest" description="Disordered" evidence="4">
    <location>
        <begin position="900"/>
        <end position="935"/>
    </location>
</feature>
<dbReference type="InterPro" id="IPR013783">
    <property type="entry name" value="Ig-like_fold"/>
</dbReference>
<dbReference type="Proteomes" id="UP000232875">
    <property type="component" value="Unassembled WGS sequence"/>
</dbReference>
<name>A0A2N1JES0_9BASI</name>
<dbReference type="Gene3D" id="1.25.40.20">
    <property type="entry name" value="Ankyrin repeat-containing domain"/>
    <property type="match status" value="1"/>
</dbReference>
<gene>
    <name evidence="7" type="primary">SPT23</name>
    <name evidence="7" type="ORF">MVES_001343</name>
</gene>
<protein>
    <submittedName>
        <fullName evidence="7">Spt23p</fullName>
    </submittedName>
</protein>
<dbReference type="InterPro" id="IPR002110">
    <property type="entry name" value="Ankyrin_rpt"/>
</dbReference>
<evidence type="ECO:0000259" key="6">
    <source>
        <dbReference type="SMART" id="SM00429"/>
    </source>
</evidence>
<feature type="repeat" description="ANK" evidence="3">
    <location>
        <begin position="838"/>
        <end position="870"/>
    </location>
</feature>
<dbReference type="AlphaFoldDB" id="A0A2N1JES0"/>
<dbReference type="Pfam" id="PF12796">
    <property type="entry name" value="Ank_2"/>
    <property type="match status" value="1"/>
</dbReference>
<accession>A0A2N1JES0</accession>
<dbReference type="SUPFAM" id="SSF81296">
    <property type="entry name" value="E set domains"/>
    <property type="match status" value="1"/>
</dbReference>
<dbReference type="Gene3D" id="2.60.40.10">
    <property type="entry name" value="Immunoglobulins"/>
    <property type="match status" value="1"/>
</dbReference>
<keyword evidence="5" id="KW-0812">Transmembrane</keyword>
<feature type="compositionally biased region" description="Low complexity" evidence="4">
    <location>
        <begin position="32"/>
        <end position="42"/>
    </location>
</feature>
<keyword evidence="5" id="KW-0472">Membrane</keyword>
<dbReference type="InterPro" id="IPR036770">
    <property type="entry name" value="Ankyrin_rpt-contain_sf"/>
</dbReference>
<dbReference type="STRING" id="2020962.A0A2N1JES0"/>
<dbReference type="PANTHER" id="PTHR24171:SF9">
    <property type="entry name" value="ANKYRIN REPEAT DOMAIN-CONTAINING PROTEIN 39"/>
    <property type="match status" value="1"/>
</dbReference>
<dbReference type="CDD" id="cd00102">
    <property type="entry name" value="IPT"/>
    <property type="match status" value="1"/>
</dbReference>
<dbReference type="SUPFAM" id="SSF48403">
    <property type="entry name" value="Ankyrin repeat"/>
    <property type="match status" value="1"/>
</dbReference>
<dbReference type="PANTHER" id="PTHR24171">
    <property type="entry name" value="ANKYRIN REPEAT DOMAIN-CONTAINING PROTEIN 39-RELATED"/>
    <property type="match status" value="1"/>
</dbReference>
<dbReference type="SMART" id="SM00248">
    <property type="entry name" value="ANK"/>
    <property type="match status" value="2"/>
</dbReference>
<dbReference type="OrthoDB" id="71307at2759"/>
<feature type="compositionally biased region" description="Basic residues" evidence="4">
    <location>
        <begin position="1034"/>
        <end position="1043"/>
    </location>
</feature>
<proteinExistence type="predicted"/>
<evidence type="ECO:0000313" key="7">
    <source>
        <dbReference type="EMBL" id="PKI85025.1"/>
    </source>
</evidence>
<evidence type="ECO:0000256" key="2">
    <source>
        <dbReference type="ARBA" id="ARBA00023043"/>
    </source>
</evidence>
<feature type="compositionally biased region" description="Basic and acidic residues" evidence="4">
    <location>
        <begin position="512"/>
        <end position="525"/>
    </location>
</feature>
<reference evidence="7 8" key="1">
    <citation type="submission" date="2017-10" db="EMBL/GenBank/DDBJ databases">
        <title>A novel species of cold-tolerant Malassezia isolated from bats.</title>
        <authorList>
            <person name="Lorch J.M."/>
            <person name="Palmer J.M."/>
            <person name="Vanderwolf K.J."/>
            <person name="Schmidt K.Z."/>
            <person name="Verant M.L."/>
            <person name="Weller T.J."/>
            <person name="Blehert D.S."/>
        </authorList>
    </citation>
    <scope>NUCLEOTIDE SEQUENCE [LARGE SCALE GENOMIC DNA]</scope>
    <source>
        <strain evidence="7 8">NWHC:44797-103</strain>
    </source>
</reference>
<feature type="transmembrane region" description="Helical" evidence="5">
    <location>
        <begin position="1068"/>
        <end position="1092"/>
    </location>
</feature>
<keyword evidence="1" id="KW-0677">Repeat</keyword>
<keyword evidence="2 3" id="KW-0040">ANK repeat</keyword>
<dbReference type="InterPro" id="IPR057962">
    <property type="entry name" value="SPT23_MGA2_DBD"/>
</dbReference>
<evidence type="ECO:0000313" key="8">
    <source>
        <dbReference type="Proteomes" id="UP000232875"/>
    </source>
</evidence>
<feature type="domain" description="IPT/TIG" evidence="6">
    <location>
        <begin position="634"/>
        <end position="722"/>
    </location>
</feature>
<keyword evidence="5" id="KW-1133">Transmembrane helix</keyword>
<dbReference type="SMART" id="SM00429">
    <property type="entry name" value="IPT"/>
    <property type="match status" value="1"/>
</dbReference>
<feature type="repeat" description="ANK" evidence="3">
    <location>
        <begin position="805"/>
        <end position="837"/>
    </location>
</feature>
<dbReference type="Pfam" id="PF01833">
    <property type="entry name" value="TIG"/>
    <property type="match status" value="1"/>
</dbReference>
<feature type="region of interest" description="Disordered" evidence="4">
    <location>
        <begin position="1"/>
        <end position="79"/>
    </location>
</feature>
<evidence type="ECO:0000256" key="1">
    <source>
        <dbReference type="ARBA" id="ARBA00022737"/>
    </source>
</evidence>
<feature type="compositionally biased region" description="Basic and acidic residues" evidence="4">
    <location>
        <begin position="480"/>
        <end position="490"/>
    </location>
</feature>
<organism evidence="7 8">
    <name type="scientific">Malassezia vespertilionis</name>
    <dbReference type="NCBI Taxonomy" id="2020962"/>
    <lineage>
        <taxon>Eukaryota</taxon>
        <taxon>Fungi</taxon>
        <taxon>Dikarya</taxon>
        <taxon>Basidiomycota</taxon>
        <taxon>Ustilaginomycotina</taxon>
        <taxon>Malasseziomycetes</taxon>
        <taxon>Malasseziales</taxon>
        <taxon>Malasseziaceae</taxon>
        <taxon>Malassezia</taxon>
    </lineage>
</organism>
<evidence type="ECO:0000256" key="5">
    <source>
        <dbReference type="SAM" id="Phobius"/>
    </source>
</evidence>
<feature type="region of interest" description="Disordered" evidence="4">
    <location>
        <begin position="955"/>
        <end position="988"/>
    </location>
</feature>
<feature type="compositionally biased region" description="Low complexity" evidence="4">
    <location>
        <begin position="1023"/>
        <end position="1033"/>
    </location>
</feature>
<dbReference type="EMBL" id="KZ454988">
    <property type="protein sequence ID" value="PKI85025.1"/>
    <property type="molecule type" value="Genomic_DNA"/>
</dbReference>
<feature type="region of interest" description="Disordered" evidence="4">
    <location>
        <begin position="479"/>
        <end position="536"/>
    </location>
</feature>
<dbReference type="PROSITE" id="PS50297">
    <property type="entry name" value="ANK_REP_REGION"/>
    <property type="match status" value="2"/>
</dbReference>
<evidence type="ECO:0000256" key="3">
    <source>
        <dbReference type="PROSITE-ProRule" id="PRU00023"/>
    </source>
</evidence>